<dbReference type="SMART" id="SM00028">
    <property type="entry name" value="TPR"/>
    <property type="match status" value="5"/>
</dbReference>
<evidence type="ECO:0000259" key="3">
    <source>
        <dbReference type="SMART" id="SM00382"/>
    </source>
</evidence>
<dbReference type="InterPro" id="IPR059179">
    <property type="entry name" value="MLKL-like_MCAfunc"/>
</dbReference>
<evidence type="ECO:0000256" key="1">
    <source>
        <dbReference type="PROSITE-ProRule" id="PRU00339"/>
    </source>
</evidence>
<protein>
    <recommendedName>
        <fullName evidence="3">AAA+ ATPase domain-containing protein</fullName>
    </recommendedName>
</protein>
<dbReference type="CDD" id="cd21037">
    <property type="entry name" value="MLKL_NTD"/>
    <property type="match status" value="1"/>
</dbReference>
<proteinExistence type="predicted"/>
<dbReference type="Gene3D" id="3.40.50.300">
    <property type="entry name" value="P-loop containing nucleotide triphosphate hydrolases"/>
    <property type="match status" value="1"/>
</dbReference>
<dbReference type="InterPro" id="IPR019734">
    <property type="entry name" value="TPR_rpt"/>
</dbReference>
<dbReference type="PROSITE" id="PS50005">
    <property type="entry name" value="TPR"/>
    <property type="match status" value="1"/>
</dbReference>
<evidence type="ECO:0000256" key="2">
    <source>
        <dbReference type="SAM" id="MobiDB-lite"/>
    </source>
</evidence>
<dbReference type="InterPro" id="IPR011990">
    <property type="entry name" value="TPR-like_helical_dom_sf"/>
</dbReference>
<dbReference type="OrthoDB" id="621413at2759"/>
<sequence>MGRLSRSLPSPSSGALIFYGRNGSGSSSLSQSAQTVHSSSSNTSSTTSTPVQSNSDVAELDGSKLDSNNHLSLKAITELPQDALTKTNQVTLEKVTANGKAALRLVKELNDAFSEVPYVKVVVSLVQQIITISDEIQANKERSQELVGKVATYGRVVFEALLAINGQESASEDISGIKEDLLQVASVLQSIYDILNSLTTSKAMSRFNRTLFREDIASKLSQQDRRLDTTITAFQLKSSIVLRSGHVENNTKKVVDSQLSRDRLLQSRGLRSKPQIVFGRNKEIDAIVKAVLQHGSTHHDKENTAPPRVCILGSGGIGKTTVALSVIHHEDIQKKFDGQRFFTSCEAATSTDLLISGLVTTLELDVEETKVNTLQTILRRLRHAPCLLILDNFETPWDPLQNRPSVENLLAELTSLETVTLILTMRGSQRPAGTLWSQVVPPLQPVDEASAISIFKAIANKDDQYVVSLIRAVDCVPLAVTLLANLAAVDGETTKALWSRWKEEYTSMIENGGDRLNNIEVSIQLSLSSSRMRRDPGALSLLSALSLLPDGVSSKTLEACVKGFPDTLSIKKAISTLRQNALVYEDSNKDLRILSLIRLYICRQYPPSSKARSFIYDYFTKLALHGTSYHDPSIRSTLQREANNISAILVDALAFAGKENVDTVIQATINFCHFTYVSGKGSSQAIGFAVEKLETLQISSTNSVPSSAVQSSQSHIGALWYRTFGRFSKSGRPPSVNSAVQLPVHGDPRLRLQADCLGCWGQILSRQREFDLAREKFIQAHELHTKVGDTSGQAYDLLNHGLLLSRNATTLEEALDLFRKAQELHEKLNDKAGVAHDLLSSGHAFRDLGKFLDAKSMFTVAARLFEEFGDVSGQVSALNGLGAIMLYLSKCSEAEEVFTKTIELSKDTGDVVSEAESVAGLAVAFLLQSRFPEAKRTIEKAMLLRQPVIDPDHLYILGRVFIATEDYEEARSRLTQSLSYYEDTSDPRGQAENLLELAFITFQLGDIWQAQKFIMLAGDKAPNNKFFMAEACVLQSQIWIRTVEFGNAAATLERVLLIFEEVGSCLGQAQCLYLHAIKDIRCAEPDAAIEKLNKALDLHVEVGNTQGQADDMNKICEALMHQGAINESMALIAKALALHVRIGDKSGQGDDLYIQASLFLVGGRFMDAEMTMRKALKFHTAAQSLYGIARDNASLSDIIWQKQRQEKQGQMKGESTSEAVDPFVYLGYALKIFRDIRAAEEFIACRAQRRRMRGREPLDIGKIDLPDWYLTDDEDDEDGGQEDNEDENEDEGNEEDD</sequence>
<feature type="compositionally biased region" description="Low complexity" evidence="2">
    <location>
        <begin position="24"/>
        <end position="55"/>
    </location>
</feature>
<dbReference type="Gene3D" id="1.20.930.20">
    <property type="entry name" value="Adaptor protein Cbl, N-terminal domain"/>
    <property type="match status" value="1"/>
</dbReference>
<dbReference type="SUPFAM" id="SSF48452">
    <property type="entry name" value="TPR-like"/>
    <property type="match status" value="3"/>
</dbReference>
<feature type="domain" description="AAA+ ATPase" evidence="3">
    <location>
        <begin position="305"/>
        <end position="459"/>
    </location>
</feature>
<feature type="compositionally biased region" description="Low complexity" evidence="2">
    <location>
        <begin position="1"/>
        <end position="14"/>
    </location>
</feature>
<evidence type="ECO:0000313" key="4">
    <source>
        <dbReference type="EMBL" id="KAF8912195.1"/>
    </source>
</evidence>
<organism evidence="4 5">
    <name type="scientific">Gymnopilus junonius</name>
    <name type="common">Spectacular rustgill mushroom</name>
    <name type="synonym">Gymnopilus spectabilis subsp. junonius</name>
    <dbReference type="NCBI Taxonomy" id="109634"/>
    <lineage>
        <taxon>Eukaryota</taxon>
        <taxon>Fungi</taxon>
        <taxon>Dikarya</taxon>
        <taxon>Basidiomycota</taxon>
        <taxon>Agaricomycotina</taxon>
        <taxon>Agaricomycetes</taxon>
        <taxon>Agaricomycetidae</taxon>
        <taxon>Agaricales</taxon>
        <taxon>Agaricineae</taxon>
        <taxon>Hymenogastraceae</taxon>
        <taxon>Gymnopilus</taxon>
    </lineage>
</organism>
<dbReference type="SMART" id="SM00382">
    <property type="entry name" value="AAA"/>
    <property type="match status" value="1"/>
</dbReference>
<dbReference type="SUPFAM" id="SSF52540">
    <property type="entry name" value="P-loop containing nucleoside triphosphate hydrolases"/>
    <property type="match status" value="1"/>
</dbReference>
<dbReference type="InterPro" id="IPR002182">
    <property type="entry name" value="NB-ARC"/>
</dbReference>
<feature type="compositionally biased region" description="Acidic residues" evidence="2">
    <location>
        <begin position="1270"/>
        <end position="1297"/>
    </location>
</feature>
<dbReference type="InterPro" id="IPR036537">
    <property type="entry name" value="Adaptor_Cbl_N_dom_sf"/>
</dbReference>
<dbReference type="PRINTS" id="PR00364">
    <property type="entry name" value="DISEASERSIST"/>
</dbReference>
<gene>
    <name evidence="4" type="ORF">CPB84DRAFT_761367</name>
</gene>
<feature type="region of interest" description="Disordered" evidence="2">
    <location>
        <begin position="1"/>
        <end position="56"/>
    </location>
</feature>
<dbReference type="InterPro" id="IPR027417">
    <property type="entry name" value="P-loop_NTPase"/>
</dbReference>
<dbReference type="Gene3D" id="1.25.40.10">
    <property type="entry name" value="Tetratricopeptide repeat domain"/>
    <property type="match status" value="2"/>
</dbReference>
<feature type="region of interest" description="Disordered" evidence="2">
    <location>
        <begin position="1264"/>
        <end position="1297"/>
    </location>
</feature>
<dbReference type="PANTHER" id="PTHR10098:SF108">
    <property type="entry name" value="TETRATRICOPEPTIDE REPEAT PROTEIN 28"/>
    <property type="match status" value="1"/>
</dbReference>
<reference evidence="4" key="1">
    <citation type="submission" date="2020-11" db="EMBL/GenBank/DDBJ databases">
        <authorList>
            <consortium name="DOE Joint Genome Institute"/>
            <person name="Ahrendt S."/>
            <person name="Riley R."/>
            <person name="Andreopoulos W."/>
            <person name="LaButti K."/>
            <person name="Pangilinan J."/>
            <person name="Ruiz-duenas F.J."/>
            <person name="Barrasa J.M."/>
            <person name="Sanchez-Garcia M."/>
            <person name="Camarero S."/>
            <person name="Miyauchi S."/>
            <person name="Serrano A."/>
            <person name="Linde D."/>
            <person name="Babiker R."/>
            <person name="Drula E."/>
            <person name="Ayuso-Fernandez I."/>
            <person name="Pacheco R."/>
            <person name="Padilla G."/>
            <person name="Ferreira P."/>
            <person name="Barriuso J."/>
            <person name="Kellner H."/>
            <person name="Castanera R."/>
            <person name="Alfaro M."/>
            <person name="Ramirez L."/>
            <person name="Pisabarro A.G."/>
            <person name="Kuo A."/>
            <person name="Tritt A."/>
            <person name="Lipzen A."/>
            <person name="He G."/>
            <person name="Yan M."/>
            <person name="Ng V."/>
            <person name="Cullen D."/>
            <person name="Martin F."/>
            <person name="Rosso M.-N."/>
            <person name="Henrissat B."/>
            <person name="Hibbett D."/>
            <person name="Martinez A.T."/>
            <person name="Grigoriev I.V."/>
        </authorList>
    </citation>
    <scope>NUCLEOTIDE SEQUENCE</scope>
    <source>
        <strain evidence="4">AH 44721</strain>
    </source>
</reference>
<comment type="caution">
    <text evidence="4">The sequence shown here is derived from an EMBL/GenBank/DDBJ whole genome shotgun (WGS) entry which is preliminary data.</text>
</comment>
<accession>A0A9P5NXV9</accession>
<name>A0A9P5NXV9_GYMJU</name>
<dbReference type="Pfam" id="PF00931">
    <property type="entry name" value="NB-ARC"/>
    <property type="match status" value="1"/>
</dbReference>
<keyword evidence="1" id="KW-0802">TPR repeat</keyword>
<keyword evidence="5" id="KW-1185">Reference proteome</keyword>
<dbReference type="Proteomes" id="UP000724874">
    <property type="component" value="Unassembled WGS sequence"/>
</dbReference>
<dbReference type="PANTHER" id="PTHR10098">
    <property type="entry name" value="RAPSYN-RELATED"/>
    <property type="match status" value="1"/>
</dbReference>
<evidence type="ECO:0000313" key="5">
    <source>
        <dbReference type="Proteomes" id="UP000724874"/>
    </source>
</evidence>
<feature type="repeat" description="TPR" evidence="1">
    <location>
        <begin position="875"/>
        <end position="908"/>
    </location>
</feature>
<dbReference type="GO" id="GO:0007166">
    <property type="term" value="P:cell surface receptor signaling pathway"/>
    <property type="evidence" value="ECO:0007669"/>
    <property type="project" value="InterPro"/>
</dbReference>
<dbReference type="EMBL" id="JADNYJ010000003">
    <property type="protein sequence ID" value="KAF8912195.1"/>
    <property type="molecule type" value="Genomic_DNA"/>
</dbReference>
<dbReference type="InterPro" id="IPR003593">
    <property type="entry name" value="AAA+_ATPase"/>
</dbReference>
<dbReference type="GO" id="GO:0043531">
    <property type="term" value="F:ADP binding"/>
    <property type="evidence" value="ECO:0007669"/>
    <property type="project" value="InterPro"/>
</dbReference>